<accession>A0ABS6M9I3</accession>
<feature type="domain" description="Tubulin/FtsZ GTPase" evidence="7">
    <location>
        <begin position="13"/>
        <end position="205"/>
    </location>
</feature>
<dbReference type="Pfam" id="PF00091">
    <property type="entry name" value="Tubulin"/>
    <property type="match status" value="1"/>
</dbReference>
<dbReference type="PANTHER" id="PTHR30314:SF3">
    <property type="entry name" value="MITOCHONDRIAL DIVISION PROTEIN FSZA"/>
    <property type="match status" value="1"/>
</dbReference>
<evidence type="ECO:0000259" key="7">
    <source>
        <dbReference type="SMART" id="SM00864"/>
    </source>
</evidence>
<evidence type="ECO:0000256" key="1">
    <source>
        <dbReference type="ARBA" id="ARBA00022741"/>
    </source>
</evidence>
<evidence type="ECO:0000256" key="5">
    <source>
        <dbReference type="RuleBase" id="RU000631"/>
    </source>
</evidence>
<dbReference type="NCBIfam" id="TIGR00065">
    <property type="entry name" value="ftsZ"/>
    <property type="match status" value="1"/>
</dbReference>
<comment type="caution">
    <text evidence="9">The sequence shown here is derived from an EMBL/GenBank/DDBJ whole genome shotgun (WGS) entry which is preliminary data.</text>
</comment>
<dbReference type="Pfam" id="PF12327">
    <property type="entry name" value="FtsZ_C"/>
    <property type="match status" value="1"/>
</dbReference>
<dbReference type="CDD" id="cd02201">
    <property type="entry name" value="FtsZ_type1"/>
    <property type="match status" value="1"/>
</dbReference>
<keyword evidence="3 5" id="KW-0132">Cell division</keyword>
<dbReference type="SMART" id="SM00864">
    <property type="entry name" value="Tubulin"/>
    <property type="match status" value="1"/>
</dbReference>
<evidence type="ECO:0000256" key="6">
    <source>
        <dbReference type="SAM" id="MobiDB-lite"/>
    </source>
</evidence>
<dbReference type="InterPro" id="IPR003008">
    <property type="entry name" value="Tubulin_FtsZ_GTPase"/>
</dbReference>
<evidence type="ECO:0000313" key="10">
    <source>
        <dbReference type="Proteomes" id="UP000755551"/>
    </source>
</evidence>
<keyword evidence="3" id="KW-0963">Cytoplasm</keyword>
<keyword evidence="10" id="KW-1185">Reference proteome</keyword>
<dbReference type="PROSITE" id="PS01134">
    <property type="entry name" value="FTSZ_1"/>
    <property type="match status" value="1"/>
</dbReference>
<keyword evidence="2 3" id="KW-0342">GTP-binding</keyword>
<feature type="binding site" evidence="3">
    <location>
        <begin position="108"/>
        <end position="110"/>
    </location>
    <ligand>
        <name>GTP</name>
        <dbReference type="ChEBI" id="CHEBI:37565"/>
    </ligand>
</feature>
<comment type="subcellular location">
    <subcellularLocation>
        <location evidence="3">Cytoplasm</location>
    </subcellularLocation>
    <text evidence="3">Assembles at midcell at the inner surface of the cytoplasmic membrane.</text>
</comment>
<feature type="binding site" evidence="3">
    <location>
        <position position="187"/>
    </location>
    <ligand>
        <name>GTP</name>
        <dbReference type="ChEBI" id="CHEBI:37565"/>
    </ligand>
</feature>
<evidence type="ECO:0000313" key="9">
    <source>
        <dbReference type="EMBL" id="MBV0932948.1"/>
    </source>
</evidence>
<dbReference type="InterPro" id="IPR018316">
    <property type="entry name" value="Tubulin/FtsZ_2-layer-sand-dom"/>
</dbReference>
<evidence type="ECO:0000259" key="8">
    <source>
        <dbReference type="SMART" id="SM00865"/>
    </source>
</evidence>
<evidence type="ECO:0000256" key="3">
    <source>
        <dbReference type="HAMAP-Rule" id="MF_00909"/>
    </source>
</evidence>
<comment type="function">
    <text evidence="3 5">Essential cell division protein that forms a contractile ring structure (Z ring) at the future cell division site. The regulation of the ring assembly controls the timing and the location of cell division. One of the functions of the FtsZ ring is to recruit other cell division proteins to the septum to produce a new cell wall between the dividing cells. Binds GTP and shows GTPase activity.</text>
</comment>
<organism evidence="9 10">
    <name type="scientific">Marinobacterium weihaiense</name>
    <dbReference type="NCBI Taxonomy" id="2851016"/>
    <lineage>
        <taxon>Bacteria</taxon>
        <taxon>Pseudomonadati</taxon>
        <taxon>Pseudomonadota</taxon>
        <taxon>Gammaproteobacteria</taxon>
        <taxon>Oceanospirillales</taxon>
        <taxon>Oceanospirillaceae</taxon>
        <taxon>Marinobacterium</taxon>
    </lineage>
</organism>
<dbReference type="EMBL" id="JAHQZT010000006">
    <property type="protein sequence ID" value="MBV0932948.1"/>
    <property type="molecule type" value="Genomic_DNA"/>
</dbReference>
<keyword evidence="3 5" id="KW-0131">Cell cycle</keyword>
<feature type="domain" description="Tubulin/FtsZ 2-layer sandwich" evidence="8">
    <location>
        <begin position="207"/>
        <end position="325"/>
    </location>
</feature>
<feature type="binding site" evidence="3">
    <location>
        <position position="143"/>
    </location>
    <ligand>
        <name>GTP</name>
        <dbReference type="ChEBI" id="CHEBI:37565"/>
    </ligand>
</feature>
<dbReference type="InterPro" id="IPR045061">
    <property type="entry name" value="FtsZ/CetZ"/>
</dbReference>
<dbReference type="HAMAP" id="MF_00909">
    <property type="entry name" value="FtsZ"/>
    <property type="match status" value="1"/>
</dbReference>
<protein>
    <recommendedName>
        <fullName evidence="3 4">Cell division protein FtsZ</fullName>
    </recommendedName>
</protein>
<dbReference type="InterPro" id="IPR000158">
    <property type="entry name" value="Cell_div_FtsZ"/>
</dbReference>
<dbReference type="Proteomes" id="UP000755551">
    <property type="component" value="Unassembled WGS sequence"/>
</dbReference>
<keyword evidence="3 5" id="KW-0717">Septation</keyword>
<feature type="region of interest" description="Disordered" evidence="6">
    <location>
        <begin position="336"/>
        <end position="384"/>
    </location>
</feature>
<comment type="subunit">
    <text evidence="3">Homodimer. Polymerizes to form a dynamic ring structure in a strictly GTP-dependent manner. Interacts directly with several other division proteins.</text>
</comment>
<dbReference type="GO" id="GO:0051301">
    <property type="term" value="P:cell division"/>
    <property type="evidence" value="ECO:0007669"/>
    <property type="project" value="UniProtKB-KW"/>
</dbReference>
<dbReference type="RefSeq" id="WP_217334375.1">
    <property type="nucleotide sequence ID" value="NZ_JAHQZT010000006.1"/>
</dbReference>
<evidence type="ECO:0000256" key="4">
    <source>
        <dbReference type="NCBIfam" id="TIGR00065"/>
    </source>
</evidence>
<evidence type="ECO:0000256" key="2">
    <source>
        <dbReference type="ARBA" id="ARBA00023134"/>
    </source>
</evidence>
<feature type="binding site" evidence="3">
    <location>
        <position position="139"/>
    </location>
    <ligand>
        <name>GTP</name>
        <dbReference type="ChEBI" id="CHEBI:37565"/>
    </ligand>
</feature>
<gene>
    <name evidence="3 9" type="primary">ftsZ</name>
    <name evidence="9" type="ORF">KTN04_06315</name>
</gene>
<dbReference type="InterPro" id="IPR024757">
    <property type="entry name" value="FtsZ_C"/>
</dbReference>
<dbReference type="SMART" id="SM00865">
    <property type="entry name" value="Tubulin_C"/>
    <property type="match status" value="1"/>
</dbReference>
<sequence>MFELVDSVPQSAVIKVVGVGGGGGNAVNHMVTTELEGVEFICANTDAQALNNMVAKTALHIGGELTKGLGAGANPEIGRQAAVEDRERIASALSGADMVFITAGMGGGTGTGAAPIVAEVAREMGILTVAVVTKPFPFEGRRRKKVAEEGIRELQEHVDSLIIIPNEKLLPVLGKNTSLVTAFGTANDVLKGAVQGIADLIIRPGMINVDFADVRTVMSEMGMAMMGTGIARGENRAREAAEAAINSPLLEDIDLKGASGVLVNITAGLDLSLGEFSEVGDLVEDYAHEDATVVVGTVIDPELTDELKVTVVATGLARAQAIESRVVNGGMSAAANARKPVSSSDYNQLERPTVLRNRQAEEQARGVESGDKLSETTGVKKTGTDDMDFLDIPAFLRRQAD</sequence>
<name>A0ABS6M9I3_9GAMM</name>
<reference evidence="9 10" key="1">
    <citation type="submission" date="2021-06" db="EMBL/GenBank/DDBJ databases">
        <title>Bacterium isolated from marine sediment.</title>
        <authorList>
            <person name="Zhu K.-L."/>
            <person name="Du Z.-J."/>
            <person name="Liang Q.-Y."/>
        </authorList>
    </citation>
    <scope>NUCLEOTIDE SEQUENCE [LARGE SCALE GENOMIC DNA]</scope>
    <source>
        <strain evidence="9 10">A346</strain>
    </source>
</reference>
<proteinExistence type="inferred from homology"/>
<feature type="compositionally biased region" description="Basic and acidic residues" evidence="6">
    <location>
        <begin position="358"/>
        <end position="374"/>
    </location>
</feature>
<comment type="similarity">
    <text evidence="3 5">Belongs to the FtsZ family.</text>
</comment>
<feature type="binding site" evidence="3">
    <location>
        <begin position="21"/>
        <end position="25"/>
    </location>
    <ligand>
        <name>GTP</name>
        <dbReference type="ChEBI" id="CHEBI:37565"/>
    </ligand>
</feature>
<dbReference type="InterPro" id="IPR020805">
    <property type="entry name" value="Cell_div_FtsZ_CS"/>
</dbReference>
<dbReference type="PANTHER" id="PTHR30314">
    <property type="entry name" value="CELL DIVISION PROTEIN FTSZ-RELATED"/>
    <property type="match status" value="1"/>
</dbReference>
<dbReference type="PROSITE" id="PS01135">
    <property type="entry name" value="FTSZ_2"/>
    <property type="match status" value="1"/>
</dbReference>
<keyword evidence="1 3" id="KW-0547">Nucleotide-binding</keyword>